<organism evidence="3 4">
    <name type="scientific">Pseudobacteriovorax antillogorgiicola</name>
    <dbReference type="NCBI Taxonomy" id="1513793"/>
    <lineage>
        <taxon>Bacteria</taxon>
        <taxon>Pseudomonadati</taxon>
        <taxon>Bdellovibrionota</taxon>
        <taxon>Oligoflexia</taxon>
        <taxon>Oligoflexales</taxon>
        <taxon>Pseudobacteriovoracaceae</taxon>
        <taxon>Pseudobacteriovorax</taxon>
    </lineage>
</organism>
<dbReference type="Proteomes" id="UP000192907">
    <property type="component" value="Unassembled WGS sequence"/>
</dbReference>
<name>A0A1Y6C1U6_9BACT</name>
<dbReference type="Pfam" id="PF04186">
    <property type="entry name" value="FxsA"/>
    <property type="match status" value="1"/>
</dbReference>
<protein>
    <submittedName>
        <fullName evidence="3">UPF0716 protein FxsA</fullName>
    </submittedName>
</protein>
<evidence type="ECO:0000256" key="1">
    <source>
        <dbReference type="SAM" id="MobiDB-lite"/>
    </source>
</evidence>
<evidence type="ECO:0000313" key="4">
    <source>
        <dbReference type="Proteomes" id="UP000192907"/>
    </source>
</evidence>
<dbReference type="STRING" id="1513793.SAMN06296036_10993"/>
<evidence type="ECO:0000313" key="3">
    <source>
        <dbReference type="EMBL" id="SMF29316.1"/>
    </source>
</evidence>
<feature type="transmembrane region" description="Helical" evidence="2">
    <location>
        <begin position="36"/>
        <end position="55"/>
    </location>
</feature>
<keyword evidence="2" id="KW-1133">Transmembrane helix</keyword>
<keyword evidence="4" id="KW-1185">Reference proteome</keyword>
<dbReference type="AlphaFoldDB" id="A0A1Y6C1U6"/>
<dbReference type="InterPro" id="IPR007313">
    <property type="entry name" value="FxsA"/>
</dbReference>
<sequence length="168" mass="18353">MFFRLFLLMTLIPILEIIFLLKIHGHLASFLGGGEALLVTIGSILLTGAIGANLARSQGFQVLRRMQEASARGQIPGEELVDGAMILVGGVLLLTPGYFTDVVGFILMIPVSRNALKGTVKRWLQNQVQRGHVHVAYYSSSPGTTNAPRHQHDPNVIDIDPISDRSDR</sequence>
<dbReference type="EMBL" id="FWZT01000009">
    <property type="protein sequence ID" value="SMF29316.1"/>
    <property type="molecule type" value="Genomic_DNA"/>
</dbReference>
<evidence type="ECO:0000256" key="2">
    <source>
        <dbReference type="SAM" id="Phobius"/>
    </source>
</evidence>
<dbReference type="PANTHER" id="PTHR35335:SF1">
    <property type="entry name" value="UPF0716 PROTEIN FXSA"/>
    <property type="match status" value="1"/>
</dbReference>
<proteinExistence type="predicted"/>
<dbReference type="RefSeq" id="WP_159455360.1">
    <property type="nucleotide sequence ID" value="NZ_FWZT01000009.1"/>
</dbReference>
<keyword evidence="2" id="KW-0472">Membrane</keyword>
<feature type="transmembrane region" description="Helical" evidence="2">
    <location>
        <begin position="6"/>
        <end position="24"/>
    </location>
</feature>
<dbReference type="PANTHER" id="PTHR35335">
    <property type="entry name" value="UPF0716 PROTEIN FXSA"/>
    <property type="match status" value="1"/>
</dbReference>
<dbReference type="GO" id="GO:0016020">
    <property type="term" value="C:membrane"/>
    <property type="evidence" value="ECO:0007669"/>
    <property type="project" value="InterPro"/>
</dbReference>
<accession>A0A1Y6C1U6</accession>
<keyword evidence="2" id="KW-0812">Transmembrane</keyword>
<gene>
    <name evidence="3" type="ORF">SAMN06296036_10993</name>
</gene>
<dbReference type="NCBIfam" id="NF008528">
    <property type="entry name" value="PRK11463.1-2"/>
    <property type="match status" value="1"/>
</dbReference>
<feature type="transmembrane region" description="Helical" evidence="2">
    <location>
        <begin position="84"/>
        <end position="109"/>
    </location>
</feature>
<reference evidence="4" key="1">
    <citation type="submission" date="2017-04" db="EMBL/GenBank/DDBJ databases">
        <authorList>
            <person name="Varghese N."/>
            <person name="Submissions S."/>
        </authorList>
    </citation>
    <scope>NUCLEOTIDE SEQUENCE [LARGE SCALE GENOMIC DNA]</scope>
    <source>
        <strain evidence="4">RKEM611</strain>
    </source>
</reference>
<feature type="region of interest" description="Disordered" evidence="1">
    <location>
        <begin position="141"/>
        <end position="168"/>
    </location>
</feature>